<evidence type="ECO:0000256" key="1">
    <source>
        <dbReference type="ARBA" id="ARBA00022485"/>
    </source>
</evidence>
<dbReference type="RefSeq" id="WP_283345175.1">
    <property type="nucleotide sequence ID" value="NZ_JASHIF010000011.1"/>
</dbReference>
<dbReference type="EMBL" id="JASHIF010000011">
    <property type="protein sequence ID" value="MDI9860477.1"/>
    <property type="molecule type" value="Genomic_DNA"/>
</dbReference>
<keyword evidence="1" id="KW-0004">4Fe-4S</keyword>
<dbReference type="Pfam" id="PF12831">
    <property type="entry name" value="FAD_oxidored"/>
    <property type="match status" value="1"/>
</dbReference>
<accession>A0ABT6YA69</accession>
<keyword evidence="4" id="KW-0408">Iron</keyword>
<evidence type="ECO:0000256" key="4">
    <source>
        <dbReference type="ARBA" id="ARBA00023004"/>
    </source>
</evidence>
<evidence type="ECO:0000256" key="2">
    <source>
        <dbReference type="ARBA" id="ARBA00022723"/>
    </source>
</evidence>
<dbReference type="PANTHER" id="PTHR43498:SF1">
    <property type="entry name" value="COB--COM HETERODISULFIDE REDUCTASE IRON-SULFUR SUBUNIT A"/>
    <property type="match status" value="1"/>
</dbReference>
<evidence type="ECO:0000313" key="6">
    <source>
        <dbReference type="EMBL" id="MDI9860477.1"/>
    </source>
</evidence>
<protein>
    <submittedName>
        <fullName evidence="6">FAD-dependent oxidoreductase</fullName>
    </submittedName>
</protein>
<name>A0ABT6YA69_9BACT</name>
<comment type="caution">
    <text evidence="6">The sequence shown here is derived from an EMBL/GenBank/DDBJ whole genome shotgun (WGS) entry which is preliminary data.</text>
</comment>
<evidence type="ECO:0000256" key="3">
    <source>
        <dbReference type="ARBA" id="ARBA00023002"/>
    </source>
</evidence>
<reference evidence="6 7" key="1">
    <citation type="submission" date="2023-05" db="EMBL/GenBank/DDBJ databases">
        <title>Novel species of genus Flectobacillus isolated from stream in China.</title>
        <authorList>
            <person name="Lu H."/>
        </authorList>
    </citation>
    <scope>NUCLEOTIDE SEQUENCE [LARGE SCALE GENOMIC DNA]</scope>
    <source>
        <strain evidence="6 7">KCTC 42575</strain>
    </source>
</reference>
<dbReference type="SUPFAM" id="SSF51905">
    <property type="entry name" value="FAD/NAD(P)-binding domain"/>
    <property type="match status" value="1"/>
</dbReference>
<sequence length="606" mass="68003">MKKFALLFIYFIPLWSFAQLKTDVLVIGGGASGVMAGIQAARLGVKVTIIEEEAWLGGMLTSAGVSAIDGNHHLPSGLWAEFKNALVKHYGTATALQTGWVSQVMFEPQVGQQILSEMCSKESNLHVLLGTRYTQIISQNNNWLVSLAGNTSETIQAKILIDATELGDVAALLGVKYDLGMDAQSTYKERVAPQQANDIIQDLTYVALLKDYHQVQKPVNPSSDYRRENFICACEKLCPDKQMPRLWDCEKMKTYGKLQNDLYMINWPIHGNDYYVNMVDMNAQQRKQAIIKAKEHTRNFVYFMQTELGWNTLGLADVFETSDSLPMIPYHRESRRIKGLARINMNHLEKPFAQAEPLYRTGIAVGDYPIDQHHGKNPKAPDLYFVPVPSFNIPLGSLIPENVSNLIVAEKSISVSNLVNGASRLQPVVMEIGQAAGVLASLAVQNKVSPEKVSIRKVQNILVNQKAYLMPYIDVAPEHPYFRAIQKMGATGILKGEGKNNKWSNETWFYPDSTVLLKDFLEGLKPYYPKLKLPTFTESELSYPLSYPQLASIFIHISPKHQVNLPPTGTIQRGELAYLVDKILNPFYQKIDHQGFLSQEKNKNNP</sequence>
<dbReference type="Gene3D" id="3.50.50.60">
    <property type="entry name" value="FAD/NAD(P)-binding domain"/>
    <property type="match status" value="1"/>
</dbReference>
<dbReference type="InterPro" id="IPR039650">
    <property type="entry name" value="HdrA-like"/>
</dbReference>
<gene>
    <name evidence="6" type="ORF">QM524_14785</name>
</gene>
<keyword evidence="3" id="KW-0560">Oxidoreductase</keyword>
<evidence type="ECO:0000313" key="7">
    <source>
        <dbReference type="Proteomes" id="UP001236507"/>
    </source>
</evidence>
<organism evidence="6 7">
    <name type="scientific">Flectobacillus roseus</name>
    <dbReference type="NCBI Taxonomy" id="502259"/>
    <lineage>
        <taxon>Bacteria</taxon>
        <taxon>Pseudomonadati</taxon>
        <taxon>Bacteroidota</taxon>
        <taxon>Cytophagia</taxon>
        <taxon>Cytophagales</taxon>
        <taxon>Flectobacillaceae</taxon>
        <taxon>Flectobacillus</taxon>
    </lineage>
</organism>
<keyword evidence="2" id="KW-0479">Metal-binding</keyword>
<dbReference type="Proteomes" id="UP001236507">
    <property type="component" value="Unassembled WGS sequence"/>
</dbReference>
<evidence type="ECO:0000256" key="5">
    <source>
        <dbReference type="ARBA" id="ARBA00023014"/>
    </source>
</evidence>
<keyword evidence="7" id="KW-1185">Reference proteome</keyword>
<proteinExistence type="predicted"/>
<dbReference type="InterPro" id="IPR036188">
    <property type="entry name" value="FAD/NAD-bd_sf"/>
</dbReference>
<keyword evidence="5" id="KW-0411">Iron-sulfur</keyword>
<dbReference type="PANTHER" id="PTHR43498">
    <property type="entry name" value="FERREDOXIN:COB-COM HETERODISULFIDE REDUCTASE SUBUNIT A"/>
    <property type="match status" value="1"/>
</dbReference>